<dbReference type="PROSITE" id="PS51186">
    <property type="entry name" value="GNAT"/>
    <property type="match status" value="1"/>
</dbReference>
<dbReference type="SUPFAM" id="SSF55729">
    <property type="entry name" value="Acyl-CoA N-acyltransferases (Nat)"/>
    <property type="match status" value="1"/>
</dbReference>
<dbReference type="InterPro" id="IPR000182">
    <property type="entry name" value="GNAT_dom"/>
</dbReference>
<reference evidence="3" key="1">
    <citation type="journal article" date="2019" name="Int. J. Syst. Evol. Microbiol.">
        <title>The Global Catalogue of Microorganisms (GCM) 10K type strain sequencing project: providing services to taxonomists for standard genome sequencing and annotation.</title>
        <authorList>
            <consortium name="The Broad Institute Genomics Platform"/>
            <consortium name="The Broad Institute Genome Sequencing Center for Infectious Disease"/>
            <person name="Wu L."/>
            <person name="Ma J."/>
        </authorList>
    </citation>
    <scope>NUCLEOTIDE SEQUENCE [LARGE SCALE GENOMIC DNA]</scope>
    <source>
        <strain evidence="3">YIM 94188</strain>
    </source>
</reference>
<feature type="domain" description="N-acetyltransferase" evidence="1">
    <location>
        <begin position="5"/>
        <end position="168"/>
    </location>
</feature>
<dbReference type="CDD" id="cd04301">
    <property type="entry name" value="NAT_SF"/>
    <property type="match status" value="1"/>
</dbReference>
<dbReference type="EMBL" id="JBHSNS010000008">
    <property type="protein sequence ID" value="MFC5730388.1"/>
    <property type="molecule type" value="Genomic_DNA"/>
</dbReference>
<organism evidence="2 3">
    <name type="scientific">Nocardioides vastitatis</name>
    <dbReference type="NCBI Taxonomy" id="2568655"/>
    <lineage>
        <taxon>Bacteria</taxon>
        <taxon>Bacillati</taxon>
        <taxon>Actinomycetota</taxon>
        <taxon>Actinomycetes</taxon>
        <taxon>Propionibacteriales</taxon>
        <taxon>Nocardioidaceae</taxon>
        <taxon>Nocardioides</taxon>
    </lineage>
</organism>
<keyword evidence="2" id="KW-0012">Acyltransferase</keyword>
<dbReference type="Pfam" id="PF13420">
    <property type="entry name" value="Acetyltransf_4"/>
    <property type="match status" value="1"/>
</dbReference>
<dbReference type="GO" id="GO:0016746">
    <property type="term" value="F:acyltransferase activity"/>
    <property type="evidence" value="ECO:0007669"/>
    <property type="project" value="UniProtKB-KW"/>
</dbReference>
<sequence>MTPPPTIRAATAQDLPRVAEIYAPYVTDTVSTFETEVPELATWHERYDAVLAAQLPFLVAELDGRVCGYAYATPWKVRAAYRHTAETSIYLDPAAQGRGVGGALLDALVAGCAEAGRRELIAVIADSGSPASPALHTTRGFVTAGRLRNVGLKHDRWIDTILMQLSMDPG</sequence>
<protein>
    <submittedName>
        <fullName evidence="2">GNAT family N-acetyltransferase</fullName>
        <ecNumber evidence="2">2.3.-.-</ecNumber>
    </submittedName>
</protein>
<keyword evidence="2" id="KW-0808">Transferase</keyword>
<dbReference type="PANTHER" id="PTHR43072:SF8">
    <property type="entry name" value="ACYLTRANSFERASE FABY-RELATED"/>
    <property type="match status" value="1"/>
</dbReference>
<dbReference type="InterPro" id="IPR016181">
    <property type="entry name" value="Acyl_CoA_acyltransferase"/>
</dbReference>
<accession>A0ABW0ZJZ3</accession>
<dbReference type="EC" id="2.3.-.-" evidence="2"/>
<evidence type="ECO:0000259" key="1">
    <source>
        <dbReference type="PROSITE" id="PS51186"/>
    </source>
</evidence>
<proteinExistence type="predicted"/>
<comment type="caution">
    <text evidence="2">The sequence shown here is derived from an EMBL/GenBank/DDBJ whole genome shotgun (WGS) entry which is preliminary data.</text>
</comment>
<evidence type="ECO:0000313" key="2">
    <source>
        <dbReference type="EMBL" id="MFC5730388.1"/>
    </source>
</evidence>
<dbReference type="Proteomes" id="UP001596072">
    <property type="component" value="Unassembled WGS sequence"/>
</dbReference>
<dbReference type="RefSeq" id="WP_206056097.1">
    <property type="nucleotide sequence ID" value="NZ_JBHSNS010000008.1"/>
</dbReference>
<dbReference type="PANTHER" id="PTHR43072">
    <property type="entry name" value="N-ACETYLTRANSFERASE"/>
    <property type="match status" value="1"/>
</dbReference>
<evidence type="ECO:0000313" key="3">
    <source>
        <dbReference type="Proteomes" id="UP001596072"/>
    </source>
</evidence>
<gene>
    <name evidence="2" type="ORF">ACFPQB_15800</name>
</gene>
<keyword evidence="3" id="KW-1185">Reference proteome</keyword>
<name>A0ABW0ZJZ3_9ACTN</name>
<dbReference type="Gene3D" id="3.40.630.30">
    <property type="match status" value="1"/>
</dbReference>